<evidence type="ECO:0000313" key="4">
    <source>
        <dbReference type="Proteomes" id="UP001595907"/>
    </source>
</evidence>
<dbReference type="PANTHER" id="PTHR34406:SF1">
    <property type="entry name" value="PROTEIN YCEI"/>
    <property type="match status" value="1"/>
</dbReference>
<dbReference type="PANTHER" id="PTHR34406">
    <property type="entry name" value="PROTEIN YCEI"/>
    <property type="match status" value="1"/>
</dbReference>
<dbReference type="EMBL" id="JBHSCZ010000005">
    <property type="protein sequence ID" value="MFC4263895.1"/>
    <property type="molecule type" value="Genomic_DNA"/>
</dbReference>
<dbReference type="InterPro" id="IPR036761">
    <property type="entry name" value="TTHA0802/YceI-like_sf"/>
</dbReference>
<dbReference type="SUPFAM" id="SSF101874">
    <property type="entry name" value="YceI-like"/>
    <property type="match status" value="1"/>
</dbReference>
<protein>
    <submittedName>
        <fullName evidence="3">YceI family protein</fullName>
    </submittedName>
</protein>
<gene>
    <name evidence="3" type="ORF">ACFOWM_13455</name>
</gene>
<reference evidence="4" key="1">
    <citation type="journal article" date="2019" name="Int. J. Syst. Evol. Microbiol.">
        <title>The Global Catalogue of Microorganisms (GCM) 10K type strain sequencing project: providing services to taxonomists for standard genome sequencing and annotation.</title>
        <authorList>
            <consortium name="The Broad Institute Genomics Platform"/>
            <consortium name="The Broad Institute Genome Sequencing Center for Infectious Disease"/>
            <person name="Wu L."/>
            <person name="Ma J."/>
        </authorList>
    </citation>
    <scope>NUCLEOTIDE SEQUENCE [LARGE SCALE GENOMIC DNA]</scope>
    <source>
        <strain evidence="4">CECT 8289</strain>
    </source>
</reference>
<dbReference type="Gene3D" id="2.40.128.110">
    <property type="entry name" value="Lipid/polyisoprenoid-binding, YceI-like"/>
    <property type="match status" value="1"/>
</dbReference>
<sequence>MKKTLLIAAIALTATSLFAQKKTTSSATITFDATTPADAFPKAENKTSVAAIDTKKGTVAFESQIKGFNFSNPTMQQHFNSPRWLDSEQFPTATFTGKITNLADVKFDKNGTYTANVEGDLSIHGVTNPVKTTATIVVGKDGIATSSKFEIKLDAYKLSNAGGKLDNNTKITVAADFK</sequence>
<keyword evidence="4" id="KW-1185">Reference proteome</keyword>
<evidence type="ECO:0000313" key="3">
    <source>
        <dbReference type="EMBL" id="MFC4263895.1"/>
    </source>
</evidence>
<feature type="signal peptide" evidence="1">
    <location>
        <begin position="1"/>
        <end position="19"/>
    </location>
</feature>
<organism evidence="3 4">
    <name type="scientific">Ferruginibacter yonginensis</name>
    <dbReference type="NCBI Taxonomy" id="1310416"/>
    <lineage>
        <taxon>Bacteria</taxon>
        <taxon>Pseudomonadati</taxon>
        <taxon>Bacteroidota</taxon>
        <taxon>Chitinophagia</taxon>
        <taxon>Chitinophagales</taxon>
        <taxon>Chitinophagaceae</taxon>
        <taxon>Ferruginibacter</taxon>
    </lineage>
</organism>
<proteinExistence type="predicted"/>
<dbReference type="InterPro" id="IPR007372">
    <property type="entry name" value="Lipid/polyisoprenoid-bd_YceI"/>
</dbReference>
<accession>A0ABV8QUH6</accession>
<dbReference type="RefSeq" id="WP_379711024.1">
    <property type="nucleotide sequence ID" value="NZ_JBHSCZ010000005.1"/>
</dbReference>
<name>A0ABV8QUH6_9BACT</name>
<dbReference type="Proteomes" id="UP001595907">
    <property type="component" value="Unassembled WGS sequence"/>
</dbReference>
<dbReference type="Pfam" id="PF04264">
    <property type="entry name" value="YceI"/>
    <property type="match status" value="1"/>
</dbReference>
<evidence type="ECO:0000256" key="1">
    <source>
        <dbReference type="SAM" id="SignalP"/>
    </source>
</evidence>
<comment type="caution">
    <text evidence="3">The sequence shown here is derived from an EMBL/GenBank/DDBJ whole genome shotgun (WGS) entry which is preliminary data.</text>
</comment>
<keyword evidence="1" id="KW-0732">Signal</keyword>
<evidence type="ECO:0000259" key="2">
    <source>
        <dbReference type="SMART" id="SM00867"/>
    </source>
</evidence>
<feature type="domain" description="Lipid/polyisoprenoid-binding YceI-like" evidence="2">
    <location>
        <begin position="21"/>
        <end position="178"/>
    </location>
</feature>
<dbReference type="SMART" id="SM00867">
    <property type="entry name" value="YceI"/>
    <property type="match status" value="1"/>
</dbReference>
<feature type="chain" id="PRO_5045062414" evidence="1">
    <location>
        <begin position="20"/>
        <end position="178"/>
    </location>
</feature>